<feature type="domain" description="Outer membrane protein beta-barrel" evidence="2">
    <location>
        <begin position="19"/>
        <end position="178"/>
    </location>
</feature>
<evidence type="ECO:0000256" key="1">
    <source>
        <dbReference type="SAM" id="SignalP"/>
    </source>
</evidence>
<dbReference type="EMBL" id="JAGTXB010000035">
    <property type="protein sequence ID" value="MBS0032377.1"/>
    <property type="molecule type" value="Genomic_DNA"/>
</dbReference>
<gene>
    <name evidence="3" type="ORF">KE626_33910</name>
</gene>
<keyword evidence="1" id="KW-0732">Signal</keyword>
<protein>
    <submittedName>
        <fullName evidence="3">PorT family protein</fullName>
    </submittedName>
</protein>
<dbReference type="RefSeq" id="WP_211977532.1">
    <property type="nucleotide sequence ID" value="NZ_CBFHAM010000174.1"/>
</dbReference>
<sequence>MKKLILSGVLAIGTMLAVQAQNVKFGIKGGLNLAKLTDMGALPFGDAKTLASFNVGGLINIGINKTWSIQPEIQYSGQGTKYDLQIIGGVHNRGTIKTDYINIPVMVQYAIVPSFFVEAGPQVGALVGAKWKTGSTSHDIKDSMQSADFGLGFGFGYKTDMGLGIGGRYNFGLTKVFDTSDINQNSKNSGAQIDLFYIF</sequence>
<organism evidence="3 4">
    <name type="scientific">Chitinophaga hostae</name>
    <dbReference type="NCBI Taxonomy" id="2831022"/>
    <lineage>
        <taxon>Bacteria</taxon>
        <taxon>Pseudomonadati</taxon>
        <taxon>Bacteroidota</taxon>
        <taxon>Chitinophagia</taxon>
        <taxon>Chitinophagales</taxon>
        <taxon>Chitinophagaceae</taxon>
        <taxon>Chitinophaga</taxon>
    </lineage>
</organism>
<dbReference type="InterPro" id="IPR025665">
    <property type="entry name" value="Beta-barrel_OMP_2"/>
</dbReference>
<keyword evidence="4" id="KW-1185">Reference proteome</keyword>
<accession>A0ABS5JAY5</accession>
<evidence type="ECO:0000259" key="2">
    <source>
        <dbReference type="Pfam" id="PF13568"/>
    </source>
</evidence>
<dbReference type="Proteomes" id="UP000676386">
    <property type="component" value="Unassembled WGS sequence"/>
</dbReference>
<evidence type="ECO:0000313" key="3">
    <source>
        <dbReference type="EMBL" id="MBS0032377.1"/>
    </source>
</evidence>
<feature type="signal peptide" evidence="1">
    <location>
        <begin position="1"/>
        <end position="20"/>
    </location>
</feature>
<dbReference type="Pfam" id="PF13568">
    <property type="entry name" value="OMP_b-brl_2"/>
    <property type="match status" value="1"/>
</dbReference>
<comment type="caution">
    <text evidence="3">The sequence shown here is derived from an EMBL/GenBank/DDBJ whole genome shotgun (WGS) entry which is preliminary data.</text>
</comment>
<name>A0ABS5JAY5_9BACT</name>
<reference evidence="3 4" key="1">
    <citation type="submission" date="2021-04" db="EMBL/GenBank/DDBJ databases">
        <title>Chitinophaga sp. nov., isolated from the rhizosphere soil.</title>
        <authorList>
            <person name="He S."/>
        </authorList>
    </citation>
    <scope>NUCLEOTIDE SEQUENCE [LARGE SCALE GENOMIC DNA]</scope>
    <source>
        <strain evidence="3 4">2R12</strain>
    </source>
</reference>
<evidence type="ECO:0000313" key="4">
    <source>
        <dbReference type="Proteomes" id="UP000676386"/>
    </source>
</evidence>
<feature type="chain" id="PRO_5045049495" evidence="1">
    <location>
        <begin position="21"/>
        <end position="199"/>
    </location>
</feature>
<proteinExistence type="predicted"/>